<keyword evidence="1" id="KW-0596">Phosphopantetheine</keyword>
<proteinExistence type="predicted"/>
<dbReference type="InterPro" id="IPR023213">
    <property type="entry name" value="CAT-like_dom_sf"/>
</dbReference>
<dbReference type="Proteomes" id="UP000001067">
    <property type="component" value="Unassembled WGS sequence"/>
</dbReference>
<dbReference type="PANTHER" id="PTHR45527:SF1">
    <property type="entry name" value="FATTY ACID SYNTHASE"/>
    <property type="match status" value="1"/>
</dbReference>
<dbReference type="Gene3D" id="3.30.300.30">
    <property type="match status" value="1"/>
</dbReference>
<dbReference type="PANTHER" id="PTHR45527">
    <property type="entry name" value="NONRIBOSOMAL PEPTIDE SYNTHETASE"/>
    <property type="match status" value="1"/>
</dbReference>
<dbReference type="Pfam" id="PF00550">
    <property type="entry name" value="PP-binding"/>
    <property type="match status" value="1"/>
</dbReference>
<dbReference type="Pfam" id="PF00501">
    <property type="entry name" value="AMP-binding"/>
    <property type="match status" value="1"/>
</dbReference>
<keyword evidence="3" id="KW-0436">Ligase</keyword>
<dbReference type="InterPro" id="IPR006162">
    <property type="entry name" value="Ppantetheine_attach_site"/>
</dbReference>
<dbReference type="GO" id="GO:0044550">
    <property type="term" value="P:secondary metabolite biosynthetic process"/>
    <property type="evidence" value="ECO:0007669"/>
    <property type="project" value="TreeGrafter"/>
</dbReference>
<dbReference type="GO" id="GO:0016874">
    <property type="term" value="F:ligase activity"/>
    <property type="evidence" value="ECO:0007669"/>
    <property type="project" value="UniProtKB-KW"/>
</dbReference>
<dbReference type="SUPFAM" id="SSF56801">
    <property type="entry name" value="Acetyl-CoA synthetase-like"/>
    <property type="match status" value="1"/>
</dbReference>
<keyword evidence="2" id="KW-0597">Phosphoprotein</keyword>
<feature type="non-terminal residue" evidence="5">
    <location>
        <position position="780"/>
    </location>
</feature>
<dbReference type="PROSITE" id="PS00012">
    <property type="entry name" value="PHOSPHOPANTETHEINE"/>
    <property type="match status" value="1"/>
</dbReference>
<name>E3RCA5_PYRTT</name>
<dbReference type="OrthoDB" id="416786at2759"/>
<dbReference type="InterPro" id="IPR009081">
    <property type="entry name" value="PP-bd_ACP"/>
</dbReference>
<feature type="domain" description="Carrier" evidence="4">
    <location>
        <begin position="312"/>
        <end position="386"/>
    </location>
</feature>
<dbReference type="Gene3D" id="3.30.559.30">
    <property type="entry name" value="Nonribosomal peptide synthetase, condensation domain"/>
    <property type="match status" value="1"/>
</dbReference>
<keyword evidence="6" id="KW-1185">Reference proteome</keyword>
<dbReference type="PROSITE" id="PS50075">
    <property type="entry name" value="CARRIER"/>
    <property type="match status" value="1"/>
</dbReference>
<gene>
    <name evidence="5" type="ORF">PTT_00122</name>
</gene>
<dbReference type="AlphaFoldDB" id="E3RCA5"/>
<dbReference type="SUPFAM" id="SSF47336">
    <property type="entry name" value="ACP-like"/>
    <property type="match status" value="1"/>
</dbReference>
<evidence type="ECO:0000313" key="6">
    <source>
        <dbReference type="Proteomes" id="UP000001067"/>
    </source>
</evidence>
<evidence type="ECO:0000256" key="3">
    <source>
        <dbReference type="ARBA" id="ARBA00022598"/>
    </source>
</evidence>
<reference evidence="5 6" key="1">
    <citation type="journal article" date="2010" name="Genome Biol.">
        <title>A first genome assembly of the barley fungal pathogen Pyrenophora teres f. teres.</title>
        <authorList>
            <person name="Ellwood S.R."/>
            <person name="Liu Z."/>
            <person name="Syme R.A."/>
            <person name="Lai Z."/>
            <person name="Hane J.K."/>
            <person name="Keiper F."/>
            <person name="Moffat C.S."/>
            <person name="Oliver R.P."/>
            <person name="Friesen T.L."/>
        </authorList>
    </citation>
    <scope>NUCLEOTIDE SEQUENCE [LARGE SCALE GENOMIC DNA]</scope>
    <source>
        <strain evidence="5 6">0-1</strain>
    </source>
</reference>
<dbReference type="CDD" id="cd19531">
    <property type="entry name" value="LCL_NRPS-like"/>
    <property type="match status" value="1"/>
</dbReference>
<dbReference type="EMBL" id="GL531779">
    <property type="protein sequence ID" value="EFQ96644.1"/>
    <property type="molecule type" value="Genomic_DNA"/>
</dbReference>
<dbReference type="eggNOG" id="KOG1178">
    <property type="taxonomic scope" value="Eukaryota"/>
</dbReference>
<accession>E3RCA5</accession>
<dbReference type="InterPro" id="IPR042099">
    <property type="entry name" value="ANL_N_sf"/>
</dbReference>
<dbReference type="InterPro" id="IPR036736">
    <property type="entry name" value="ACP-like_sf"/>
</dbReference>
<dbReference type="HOGENOM" id="CLU_359266_0_0_1"/>
<evidence type="ECO:0000256" key="2">
    <source>
        <dbReference type="ARBA" id="ARBA00022553"/>
    </source>
</evidence>
<dbReference type="SUPFAM" id="SSF52777">
    <property type="entry name" value="CoA-dependent acyltransferases"/>
    <property type="match status" value="2"/>
</dbReference>
<dbReference type="Gene3D" id="3.30.559.10">
    <property type="entry name" value="Chloramphenicol acetyltransferase-like domain"/>
    <property type="match status" value="1"/>
</dbReference>
<dbReference type="GO" id="GO:0005737">
    <property type="term" value="C:cytoplasm"/>
    <property type="evidence" value="ECO:0007669"/>
    <property type="project" value="TreeGrafter"/>
</dbReference>
<sequence length="780" mass="87608">MALAAVFQHEKVQTAFFSPALLKHYLSSIPTVFRDLEAVYVTGDRFHSRDAIEVRALVPGSVYNLYGPSENALGSTIHELAVQETFANGVPIGRSISNSGAFVMDSQQRLVSLGVIGELVVTGDGLARGYTNPALDQDRFIHIIVNEKLVKAYRTGDRVRYRPIDGQLEFIGRIDYQAKIRGHRIEPGEVELTLLKNDSVRDAEVLVRKVDGQEAELVSFVTLRSDELTPMKCDEEGGKSLTENDVWQQECQRMEALLISALKRILPSYMIPARICVLENMPLNANGKVDRQALPKVVLQPVTRKTARIIVSPRNAIEQAVCEEFTHVLGHEIGIRDDFFELGGHSLLATRLVSSINRRLHLHCTVGDIFACPVVADLAGKIGCFLGTVEHTPIPRLETDGPVEQSFAQSLLWNVHQSHPTSTIFLLRLAIRLRGPLRLDALGSALLTLEERHDSLRTTFEQRDQVDLQIVHPFVRKPLRIANIAAGDPGEFMRSLLQEQETPFDLETEPGWRTKVFHLGEEDHVLSIVVHHMIYDGWSISIIQRELATFYTAAVRNQDPLAQVRPLTIQYRDFAVWQKQETQTAEHQRQLKYWKKQLGGSRPAELPYDKSRPTVRSGTVDVLPIDIPNQLYRELKQFCKTYQATSYNVLLAAFRVTHYRLTGVNDAIIGMLVANRNRQELEDIVGFYTNALGIRIHIKDVSFECLVQQVQQTTAAAAENQDVPIQTVLGELLPEARDIAAHNPFLRTIFALTPLKNLGQLQLDGIDTESLKLPLSQAMP</sequence>
<dbReference type="GO" id="GO:0043041">
    <property type="term" value="P:amino acid activation for nonribosomal peptide biosynthetic process"/>
    <property type="evidence" value="ECO:0007669"/>
    <property type="project" value="TreeGrafter"/>
</dbReference>
<dbReference type="Gene3D" id="3.40.50.12780">
    <property type="entry name" value="N-terminal domain of ligase-like"/>
    <property type="match status" value="1"/>
</dbReference>
<dbReference type="InterPro" id="IPR000873">
    <property type="entry name" value="AMP-dep_synth/lig_dom"/>
</dbReference>
<dbReference type="Pfam" id="PF00668">
    <property type="entry name" value="Condensation"/>
    <property type="match status" value="1"/>
</dbReference>
<dbReference type="InterPro" id="IPR045851">
    <property type="entry name" value="AMP-bd_C_sf"/>
</dbReference>
<dbReference type="InterPro" id="IPR001242">
    <property type="entry name" value="Condensation_dom"/>
</dbReference>
<evidence type="ECO:0000313" key="5">
    <source>
        <dbReference type="EMBL" id="EFQ96644.1"/>
    </source>
</evidence>
<protein>
    <recommendedName>
        <fullName evidence="4">Carrier domain-containing protein</fullName>
    </recommendedName>
</protein>
<dbReference type="Gene3D" id="1.10.1200.10">
    <property type="entry name" value="ACP-like"/>
    <property type="match status" value="1"/>
</dbReference>
<dbReference type="GO" id="GO:0031177">
    <property type="term" value="F:phosphopantetheine binding"/>
    <property type="evidence" value="ECO:0007669"/>
    <property type="project" value="TreeGrafter"/>
</dbReference>
<evidence type="ECO:0000256" key="1">
    <source>
        <dbReference type="ARBA" id="ARBA00022450"/>
    </source>
</evidence>
<evidence type="ECO:0000259" key="4">
    <source>
        <dbReference type="PROSITE" id="PS50075"/>
    </source>
</evidence>
<dbReference type="KEGG" id="pte:PTT_00122"/>
<organism evidence="6">
    <name type="scientific">Pyrenophora teres f. teres (strain 0-1)</name>
    <name type="common">Barley net blotch fungus</name>
    <name type="synonym">Drechslera teres f. teres</name>
    <dbReference type="NCBI Taxonomy" id="861557"/>
    <lineage>
        <taxon>Eukaryota</taxon>
        <taxon>Fungi</taxon>
        <taxon>Dikarya</taxon>
        <taxon>Ascomycota</taxon>
        <taxon>Pezizomycotina</taxon>
        <taxon>Dothideomycetes</taxon>
        <taxon>Pleosporomycetidae</taxon>
        <taxon>Pleosporales</taxon>
        <taxon>Pleosporineae</taxon>
        <taxon>Pleosporaceae</taxon>
        <taxon>Pyrenophora</taxon>
    </lineage>
</organism>
<dbReference type="STRING" id="861557.E3RCA5"/>